<dbReference type="InterPro" id="IPR023214">
    <property type="entry name" value="HAD_sf"/>
</dbReference>
<dbReference type="FunFam" id="3.40.50.1000:FF:000029">
    <property type="entry name" value="3-deoxy-D-manno-octulosonate 8-phosphate phosphatase KdsC"/>
    <property type="match status" value="1"/>
</dbReference>
<feature type="binding site" evidence="7">
    <location>
        <position position="17"/>
    </location>
    <ligand>
        <name>substrate</name>
    </ligand>
</feature>
<dbReference type="Pfam" id="PF08282">
    <property type="entry name" value="Hydrolase_3"/>
    <property type="match status" value="1"/>
</dbReference>
<dbReference type="InterPro" id="IPR036412">
    <property type="entry name" value="HAD-like_sf"/>
</dbReference>
<evidence type="ECO:0000256" key="3">
    <source>
        <dbReference type="ARBA" id="ARBA00011881"/>
    </source>
</evidence>
<dbReference type="SFLD" id="SFLDS00003">
    <property type="entry name" value="Haloacid_Dehalogenase"/>
    <property type="match status" value="1"/>
</dbReference>
<dbReference type="CDD" id="cd01630">
    <property type="entry name" value="HAD_KDO-like"/>
    <property type="match status" value="1"/>
</dbReference>
<dbReference type="RefSeq" id="WP_160370021.1">
    <property type="nucleotide sequence ID" value="NZ_WSQA01000012.1"/>
</dbReference>
<evidence type="ECO:0000256" key="5">
    <source>
        <dbReference type="ARBA" id="ARBA00022801"/>
    </source>
</evidence>
<feature type="binding site" evidence="7">
    <location>
        <position position="108"/>
    </location>
    <ligand>
        <name>Mg(2+)</name>
        <dbReference type="ChEBI" id="CHEBI:18420"/>
    </ligand>
</feature>
<reference evidence="8 9" key="1">
    <citation type="submission" date="2019-12" db="EMBL/GenBank/DDBJ databases">
        <authorList>
            <person name="Dong K."/>
        </authorList>
    </citation>
    <scope>NUCLEOTIDE SEQUENCE [LARGE SCALE GENOMIC DNA]</scope>
    <source>
        <strain evidence="8 9">JCM 31225</strain>
    </source>
</reference>
<dbReference type="SFLD" id="SFLDG01136">
    <property type="entry name" value="C1.6:_Phosphoserine_Phosphatas"/>
    <property type="match status" value="1"/>
</dbReference>
<dbReference type="NCBIfam" id="TIGR01670">
    <property type="entry name" value="KdsC-phosphatas"/>
    <property type="match status" value="1"/>
</dbReference>
<keyword evidence="5 8" id="KW-0378">Hydrolase</keyword>
<dbReference type="SUPFAM" id="SSF56784">
    <property type="entry name" value="HAD-like"/>
    <property type="match status" value="1"/>
</dbReference>
<dbReference type="EMBL" id="WSQA01000012">
    <property type="protein sequence ID" value="MVZ63300.1"/>
    <property type="molecule type" value="Genomic_DNA"/>
</dbReference>
<dbReference type="GO" id="GO:0016788">
    <property type="term" value="F:hydrolase activity, acting on ester bonds"/>
    <property type="evidence" value="ECO:0007669"/>
    <property type="project" value="InterPro"/>
</dbReference>
<dbReference type="AlphaFoldDB" id="A0A6N8L0N7"/>
<organism evidence="8 9">
    <name type="scientific">Sphingobacterium humi</name>
    <dbReference type="NCBI Taxonomy" id="1796905"/>
    <lineage>
        <taxon>Bacteria</taxon>
        <taxon>Pseudomonadati</taxon>
        <taxon>Bacteroidota</taxon>
        <taxon>Sphingobacteriia</taxon>
        <taxon>Sphingobacteriales</taxon>
        <taxon>Sphingobacteriaceae</taxon>
        <taxon>Sphingobacterium</taxon>
    </lineage>
</organism>
<evidence type="ECO:0000313" key="9">
    <source>
        <dbReference type="Proteomes" id="UP000435036"/>
    </source>
</evidence>
<evidence type="ECO:0000256" key="2">
    <source>
        <dbReference type="ARBA" id="ARBA00005893"/>
    </source>
</evidence>
<evidence type="ECO:0000256" key="1">
    <source>
        <dbReference type="ARBA" id="ARBA00001946"/>
    </source>
</evidence>
<evidence type="ECO:0000256" key="4">
    <source>
        <dbReference type="ARBA" id="ARBA00022723"/>
    </source>
</evidence>
<dbReference type="GO" id="GO:0008781">
    <property type="term" value="F:N-acylneuraminate cytidylyltransferase activity"/>
    <property type="evidence" value="ECO:0007669"/>
    <property type="project" value="TreeGrafter"/>
</dbReference>
<keyword evidence="6 7" id="KW-0460">Magnesium</keyword>
<evidence type="ECO:0000313" key="8">
    <source>
        <dbReference type="EMBL" id="MVZ63300.1"/>
    </source>
</evidence>
<dbReference type="InterPro" id="IPR050793">
    <property type="entry name" value="CMP-NeuNAc_synthase"/>
</dbReference>
<accession>A0A6N8L0N7</accession>
<dbReference type="Proteomes" id="UP000435036">
    <property type="component" value="Unassembled WGS sequence"/>
</dbReference>
<evidence type="ECO:0000256" key="7">
    <source>
        <dbReference type="PIRSR" id="PIRSR006118-2"/>
    </source>
</evidence>
<dbReference type="InterPro" id="IPR010023">
    <property type="entry name" value="KdsC_fam"/>
</dbReference>
<comment type="cofactor">
    <cofactor evidence="1 7">
        <name>Mg(2+)</name>
        <dbReference type="ChEBI" id="CHEBI:18420"/>
    </cofactor>
</comment>
<dbReference type="PIRSF" id="PIRSF006118">
    <property type="entry name" value="KDO8-P_Ptase"/>
    <property type="match status" value="1"/>
</dbReference>
<name>A0A6N8L0N7_9SPHI</name>
<dbReference type="PANTHER" id="PTHR21485:SF3">
    <property type="entry name" value="N-ACYLNEURAMINATE CYTIDYLYLTRANSFERASE"/>
    <property type="match status" value="1"/>
</dbReference>
<proteinExistence type="inferred from homology"/>
<dbReference type="SFLD" id="SFLDG01138">
    <property type="entry name" value="C1.6.2:_Deoxy-d-mannose-octulo"/>
    <property type="match status" value="1"/>
</dbReference>
<keyword evidence="4 7" id="KW-0479">Metal-binding</keyword>
<protein>
    <submittedName>
        <fullName evidence="8">HAD hydrolase family protein</fullName>
    </submittedName>
</protein>
<dbReference type="OrthoDB" id="9805604at2"/>
<dbReference type="Gene3D" id="3.40.50.1000">
    <property type="entry name" value="HAD superfamily/HAD-like"/>
    <property type="match status" value="1"/>
</dbReference>
<comment type="similarity">
    <text evidence="2">Belongs to the KdsC family.</text>
</comment>
<keyword evidence="9" id="KW-1185">Reference proteome</keyword>
<sequence>MIFQKFSKIKAVILDVDGVLTDGTLQVTEAGEQLRTFYVKDGYAMQLAVKMGLHLWVISGGKSEGVRKRLEGLGIQEIHLGVSNKRDVLESLMQQYEIESEYLLYVGDDMPDYEVMQLVGIAACPQDAVEDIKQISHYMSPFKGGRGVVRDILEKILKIQGMWGVETQIKSV</sequence>
<feature type="binding site" evidence="7">
    <location>
        <position position="15"/>
    </location>
    <ligand>
        <name>Mg(2+)</name>
        <dbReference type="ChEBI" id="CHEBI:18420"/>
    </ligand>
</feature>
<dbReference type="GO" id="GO:0046872">
    <property type="term" value="F:metal ion binding"/>
    <property type="evidence" value="ECO:0007669"/>
    <property type="project" value="UniProtKB-KW"/>
</dbReference>
<comment type="caution">
    <text evidence="8">The sequence shown here is derived from an EMBL/GenBank/DDBJ whole genome shotgun (WGS) entry which is preliminary data.</text>
</comment>
<evidence type="ECO:0000256" key="6">
    <source>
        <dbReference type="ARBA" id="ARBA00022842"/>
    </source>
</evidence>
<comment type="subunit">
    <text evidence="3">Homotetramer.</text>
</comment>
<dbReference type="PANTHER" id="PTHR21485">
    <property type="entry name" value="HAD SUPERFAMILY MEMBERS CMAS AND KDSC"/>
    <property type="match status" value="1"/>
</dbReference>
<gene>
    <name evidence="8" type="ORF">GQF63_14815</name>
</gene>